<protein>
    <submittedName>
        <fullName evidence="1">Uncharacterized protein</fullName>
    </submittedName>
</protein>
<reference evidence="1 2" key="1">
    <citation type="journal article" date="2019" name="Appl. Microbiol. Biotechnol.">
        <title>Differential efficiency of wild type rhizogenic strains for rol gene transformation of plants.</title>
        <authorList>
            <person name="Desmet S."/>
            <person name="De Keyser E."/>
            <person name="Van Vaerenbergh J."/>
            <person name="Baeyen S."/>
            <person name="Van Huylenbroeck J."/>
            <person name="Geelen D."/>
            <person name="Dhooghe E."/>
        </authorList>
    </citation>
    <scope>NUCLEOTIDE SEQUENCE [LARGE SCALE GENOMIC DNA]</scope>
    <source>
        <strain evidence="1 2">GBBC3284</strain>
    </source>
</reference>
<proteinExistence type="predicted"/>
<dbReference type="OrthoDB" id="7874522at2"/>
<dbReference type="AlphaFoldDB" id="A0A546XGF5"/>
<dbReference type="EMBL" id="SGNY01000004">
    <property type="protein sequence ID" value="TRA99818.1"/>
    <property type="molecule type" value="Genomic_DNA"/>
</dbReference>
<dbReference type="RefSeq" id="WP_142841690.1">
    <property type="nucleotide sequence ID" value="NZ_JAPZAC010000002.1"/>
</dbReference>
<evidence type="ECO:0000313" key="2">
    <source>
        <dbReference type="Proteomes" id="UP000315434"/>
    </source>
</evidence>
<evidence type="ECO:0000313" key="1">
    <source>
        <dbReference type="EMBL" id="TRA99818.1"/>
    </source>
</evidence>
<name>A0A546XGF5_RHIRH</name>
<comment type="caution">
    <text evidence="1">The sequence shown here is derived from an EMBL/GenBank/DDBJ whole genome shotgun (WGS) entry which is preliminary data.</text>
</comment>
<sequence>MSQNSKEALAVNSKEHVEKAITTAQKHSFAKAPSQKVGAIQKLVGQLTTAEPYNHNGFVWAKRPQAWWVSTLGFSVETFRRLISKPPFVRECVLDPDTGKKVTLIREGVYGVKTKKHVQNILAKIWLSKTGRRINGAQYGHLGGLADEWGMEKAPEIFKLVLNDVPAFMAGAKIQIALLGDEGYFRYYDDFPPTSFILRFNSVGIEMHLMKEQKAYSAKSSQKTLSTLTHIK</sequence>
<organism evidence="1 2">
    <name type="scientific">Rhizobium rhizogenes</name>
    <name type="common">Agrobacterium rhizogenes</name>
    <dbReference type="NCBI Taxonomy" id="359"/>
    <lineage>
        <taxon>Bacteria</taxon>
        <taxon>Pseudomonadati</taxon>
        <taxon>Pseudomonadota</taxon>
        <taxon>Alphaproteobacteria</taxon>
        <taxon>Hyphomicrobiales</taxon>
        <taxon>Rhizobiaceae</taxon>
        <taxon>Rhizobium/Agrobacterium group</taxon>
        <taxon>Rhizobium</taxon>
    </lineage>
</organism>
<accession>A0A546XGF5</accession>
<dbReference type="Proteomes" id="UP000315434">
    <property type="component" value="Unassembled WGS sequence"/>
</dbReference>
<gene>
    <name evidence="1" type="ORF">EXN68_15335</name>
</gene>